<dbReference type="RefSeq" id="WP_394826735.1">
    <property type="nucleotide sequence ID" value="NZ_CP089984.1"/>
</dbReference>
<feature type="domain" description="VOC" evidence="1">
    <location>
        <begin position="5"/>
        <end position="134"/>
    </location>
</feature>
<evidence type="ECO:0000259" key="1">
    <source>
        <dbReference type="PROSITE" id="PS51819"/>
    </source>
</evidence>
<dbReference type="InterPro" id="IPR029068">
    <property type="entry name" value="Glyas_Bleomycin-R_OHBP_Dase"/>
</dbReference>
<proteinExistence type="predicted"/>
<keyword evidence="3" id="KW-1185">Reference proteome</keyword>
<accession>A0ABZ2M2A9</accession>
<name>A0ABZ2M2A9_9BACT</name>
<dbReference type="Proteomes" id="UP001370348">
    <property type="component" value="Chromosome"/>
</dbReference>
<dbReference type="EMBL" id="CP089984">
    <property type="protein sequence ID" value="WXB17105.1"/>
    <property type="molecule type" value="Genomic_DNA"/>
</dbReference>
<dbReference type="Pfam" id="PF13669">
    <property type="entry name" value="Glyoxalase_4"/>
    <property type="match status" value="1"/>
</dbReference>
<evidence type="ECO:0000313" key="3">
    <source>
        <dbReference type="Proteomes" id="UP001370348"/>
    </source>
</evidence>
<dbReference type="PROSITE" id="PS51819">
    <property type="entry name" value="VOC"/>
    <property type="match status" value="1"/>
</dbReference>
<protein>
    <submittedName>
        <fullName evidence="2">VOC family protein</fullName>
    </submittedName>
</protein>
<dbReference type="InterPro" id="IPR037523">
    <property type="entry name" value="VOC_core"/>
</dbReference>
<reference evidence="2 3" key="1">
    <citation type="submission" date="2021-12" db="EMBL/GenBank/DDBJ databases">
        <title>Discovery of the Pendulisporaceae a myxobacterial family with distinct sporulation behavior and unique specialized metabolism.</title>
        <authorList>
            <person name="Garcia R."/>
            <person name="Popoff A."/>
            <person name="Bader C.D."/>
            <person name="Loehr J."/>
            <person name="Walesch S."/>
            <person name="Walt C."/>
            <person name="Boldt J."/>
            <person name="Bunk B."/>
            <person name="Haeckl F.J.F.P.J."/>
            <person name="Gunesch A.P."/>
            <person name="Birkelbach J."/>
            <person name="Nuebel U."/>
            <person name="Pietschmann T."/>
            <person name="Bach T."/>
            <person name="Mueller R."/>
        </authorList>
    </citation>
    <scope>NUCLEOTIDE SEQUENCE [LARGE SCALE GENOMIC DNA]</scope>
    <source>
        <strain evidence="2 3">MSr11954</strain>
    </source>
</reference>
<evidence type="ECO:0000313" key="2">
    <source>
        <dbReference type="EMBL" id="WXB17105.1"/>
    </source>
</evidence>
<organism evidence="2 3">
    <name type="scientific">Pendulispora albinea</name>
    <dbReference type="NCBI Taxonomy" id="2741071"/>
    <lineage>
        <taxon>Bacteria</taxon>
        <taxon>Pseudomonadati</taxon>
        <taxon>Myxococcota</taxon>
        <taxon>Myxococcia</taxon>
        <taxon>Myxococcales</taxon>
        <taxon>Sorangiineae</taxon>
        <taxon>Pendulisporaceae</taxon>
        <taxon>Pendulispora</taxon>
    </lineage>
</organism>
<dbReference type="SUPFAM" id="SSF54593">
    <property type="entry name" value="Glyoxalase/Bleomycin resistance protein/Dihydroxybiphenyl dioxygenase"/>
    <property type="match status" value="1"/>
</dbReference>
<dbReference type="Gene3D" id="3.10.180.10">
    <property type="entry name" value="2,3-Dihydroxybiphenyl 1,2-Dioxygenase, domain 1"/>
    <property type="match status" value="1"/>
</dbReference>
<gene>
    <name evidence="2" type="ORF">LZC94_07465</name>
</gene>
<sequence>MILNPLDHLAIHVADRQAAEKTVSELLGHTRVQEMRLPCNEGTAHLSVMMEHGDRFHLVLCEGDGPSHPITQWVETRGPGVHHLAHRVDLLEQSLQNVVQGGGESVGSIVEADGLKQVFTTVSEDGILHEITQRAEKRRFVEGNTAKLIAIGASVDPVK</sequence>